<name>A0A6N2C9N6_SOLCI</name>
<reference evidence="1" key="1">
    <citation type="submission" date="2019-05" db="EMBL/GenBank/DDBJ databases">
        <title>The de novo reference genome and transcriptome assemblies of the wild tomato species Solanum chilense.</title>
        <authorList>
            <person name="Stam R."/>
            <person name="Nosenko T."/>
            <person name="Hoerger A.C."/>
            <person name="Stephan W."/>
            <person name="Seidel M.A."/>
            <person name="Kuhn J.M.M."/>
            <person name="Haberer G."/>
            <person name="Tellier A."/>
        </authorList>
    </citation>
    <scope>NUCLEOTIDE SEQUENCE</scope>
    <source>
        <tissue evidence="1">Mature leaves</tissue>
    </source>
</reference>
<gene>
    <name evidence="1" type="ORF">EJD97_009109</name>
</gene>
<dbReference type="PANTHER" id="PTHR46148:SF60">
    <property type="entry name" value="CHROMO DOMAIN-CONTAINING PROTEIN"/>
    <property type="match status" value="1"/>
</dbReference>
<evidence type="ECO:0000313" key="1">
    <source>
        <dbReference type="EMBL" id="TMX04373.1"/>
    </source>
</evidence>
<dbReference type="PANTHER" id="PTHR46148">
    <property type="entry name" value="CHROMO DOMAIN-CONTAINING PROTEIN"/>
    <property type="match status" value="1"/>
</dbReference>
<dbReference type="EMBL" id="RXGB01000239">
    <property type="protein sequence ID" value="TMX04373.1"/>
    <property type="molecule type" value="Genomic_DNA"/>
</dbReference>
<proteinExistence type="predicted"/>
<dbReference type="AlphaFoldDB" id="A0A6N2C9N6"/>
<comment type="caution">
    <text evidence="1">The sequence shown here is derived from an EMBL/GenBank/DDBJ whole genome shotgun (WGS) entry which is preliminary data.</text>
</comment>
<protein>
    <submittedName>
        <fullName evidence="1">Uncharacterized protein</fullName>
    </submittedName>
</protein>
<organism evidence="1">
    <name type="scientific">Solanum chilense</name>
    <name type="common">Tomato</name>
    <name type="synonym">Lycopersicon chilense</name>
    <dbReference type="NCBI Taxonomy" id="4083"/>
    <lineage>
        <taxon>Eukaryota</taxon>
        <taxon>Viridiplantae</taxon>
        <taxon>Streptophyta</taxon>
        <taxon>Embryophyta</taxon>
        <taxon>Tracheophyta</taxon>
        <taxon>Spermatophyta</taxon>
        <taxon>Magnoliopsida</taxon>
        <taxon>eudicotyledons</taxon>
        <taxon>Gunneridae</taxon>
        <taxon>Pentapetalae</taxon>
        <taxon>asterids</taxon>
        <taxon>lamiids</taxon>
        <taxon>Solanales</taxon>
        <taxon>Solanaceae</taxon>
        <taxon>Solanoideae</taxon>
        <taxon>Solaneae</taxon>
        <taxon>Solanum</taxon>
        <taxon>Solanum subgen. Lycopersicon</taxon>
    </lineage>
</organism>
<accession>A0A6N2C9N6</accession>
<sequence>MAPFGTFYGRRFRSHIGWFEVGESSLLGPEVIYEALEKVWMVRDRFRTTYFWVMRFGKRGKLSPRYVRPSGNSVSILPIKVLGVDENLSYKEVSVEILDRQVKKLRNKEMDSVKVIWTNHLFEGATQEAEVDMKSRNPHLFPQNLSKS</sequence>